<organism evidence="4 5">
    <name type="scientific">Polaromonas aquatica</name>
    <dbReference type="NCBI Taxonomy" id="332657"/>
    <lineage>
        <taxon>Bacteria</taxon>
        <taxon>Pseudomonadati</taxon>
        <taxon>Pseudomonadota</taxon>
        <taxon>Betaproteobacteria</taxon>
        <taxon>Burkholderiales</taxon>
        <taxon>Comamonadaceae</taxon>
        <taxon>Polaromonas</taxon>
    </lineage>
</organism>
<evidence type="ECO:0000313" key="5">
    <source>
        <dbReference type="Proteomes" id="UP001596270"/>
    </source>
</evidence>
<accession>A0ABW1U420</accession>
<protein>
    <submittedName>
        <fullName evidence="4">Efflux RND transporter periplasmic adaptor subunit</fullName>
    </submittedName>
</protein>
<proteinExistence type="inferred from homology"/>
<comment type="caution">
    <text evidence="4">The sequence shown here is derived from an EMBL/GenBank/DDBJ whole genome shotgun (WGS) entry which is preliminary data.</text>
</comment>
<dbReference type="Pfam" id="PF25917">
    <property type="entry name" value="BSH_RND"/>
    <property type="match status" value="1"/>
</dbReference>
<keyword evidence="5" id="KW-1185">Reference proteome</keyword>
<sequence>MSLRKKSWIKWTVALLVVLLIALGVVRALSARKAQQQALAAAAGKEQGLVELAATDVVKAQTLEVVQGLPVSGSLKAVNSAVIKARVAGELQGLSVREGDHVKAGQVLARIDASEYQSRARQAREQAESAKAQVDVVQRQYDNNKALVDQGFISKTALDASLANLNAAQSTYRAAQAATEVANKSVDDTVLKSPITGQVSQRLAQPGERLAVDTKIIEVVDLSRLELEATLSAADSIQVAVGQSAELQIEGGSQTATAKVVRINPSAQAGSRSVLAYLSIDNAASGNTLPLRQGLFAQGTLGTARAMLLAVPLSSVRTDKPAPYVQAIENGKVVHKAVELGTRGTAGNENIVAIQGLAEGTQVIRSSIGYLREGTQVRFTPMTGMQAASAPAAAASSPATPRATP</sequence>
<comment type="similarity">
    <text evidence="1">Belongs to the membrane fusion protein (MFP) (TC 8.A.1) family.</text>
</comment>
<dbReference type="Gene3D" id="2.40.50.100">
    <property type="match status" value="1"/>
</dbReference>
<keyword evidence="2" id="KW-0175">Coiled coil</keyword>
<dbReference type="PANTHER" id="PTHR30469:SF15">
    <property type="entry name" value="HLYD FAMILY OF SECRETION PROTEINS"/>
    <property type="match status" value="1"/>
</dbReference>
<dbReference type="NCBIfam" id="TIGR01730">
    <property type="entry name" value="RND_mfp"/>
    <property type="match status" value="1"/>
</dbReference>
<evidence type="ECO:0000259" key="3">
    <source>
        <dbReference type="Pfam" id="PF25917"/>
    </source>
</evidence>
<dbReference type="RefSeq" id="WP_371438087.1">
    <property type="nucleotide sequence ID" value="NZ_JBHSRS010000083.1"/>
</dbReference>
<feature type="domain" description="Multidrug resistance protein MdtA-like barrel-sandwich hybrid" evidence="3">
    <location>
        <begin position="80"/>
        <end position="208"/>
    </location>
</feature>
<evidence type="ECO:0000313" key="4">
    <source>
        <dbReference type="EMBL" id="MFC6283461.1"/>
    </source>
</evidence>
<feature type="coiled-coil region" evidence="2">
    <location>
        <begin position="113"/>
        <end position="140"/>
    </location>
</feature>
<dbReference type="Gene3D" id="2.40.420.20">
    <property type="match status" value="1"/>
</dbReference>
<dbReference type="Gene3D" id="2.40.30.170">
    <property type="match status" value="1"/>
</dbReference>
<dbReference type="Proteomes" id="UP001596270">
    <property type="component" value="Unassembled WGS sequence"/>
</dbReference>
<dbReference type="PANTHER" id="PTHR30469">
    <property type="entry name" value="MULTIDRUG RESISTANCE PROTEIN MDTA"/>
    <property type="match status" value="1"/>
</dbReference>
<reference evidence="5" key="1">
    <citation type="journal article" date="2019" name="Int. J. Syst. Evol. Microbiol.">
        <title>The Global Catalogue of Microorganisms (GCM) 10K type strain sequencing project: providing services to taxonomists for standard genome sequencing and annotation.</title>
        <authorList>
            <consortium name="The Broad Institute Genomics Platform"/>
            <consortium name="The Broad Institute Genome Sequencing Center for Infectious Disease"/>
            <person name="Wu L."/>
            <person name="Ma J."/>
        </authorList>
    </citation>
    <scope>NUCLEOTIDE SEQUENCE [LARGE SCALE GENOMIC DNA]</scope>
    <source>
        <strain evidence="5">CCUG 39402</strain>
    </source>
</reference>
<dbReference type="InterPro" id="IPR006143">
    <property type="entry name" value="RND_pump_MFP"/>
</dbReference>
<dbReference type="EMBL" id="JBHSRS010000083">
    <property type="protein sequence ID" value="MFC6283461.1"/>
    <property type="molecule type" value="Genomic_DNA"/>
</dbReference>
<dbReference type="SUPFAM" id="SSF111369">
    <property type="entry name" value="HlyD-like secretion proteins"/>
    <property type="match status" value="1"/>
</dbReference>
<gene>
    <name evidence="4" type="ORF">ACFQND_19715</name>
</gene>
<dbReference type="Gene3D" id="1.10.287.470">
    <property type="entry name" value="Helix hairpin bin"/>
    <property type="match status" value="1"/>
</dbReference>
<name>A0ABW1U420_9BURK</name>
<dbReference type="InterPro" id="IPR058625">
    <property type="entry name" value="MdtA-like_BSH"/>
</dbReference>
<evidence type="ECO:0000256" key="2">
    <source>
        <dbReference type="SAM" id="Coils"/>
    </source>
</evidence>
<evidence type="ECO:0000256" key="1">
    <source>
        <dbReference type="ARBA" id="ARBA00009477"/>
    </source>
</evidence>